<dbReference type="Gene3D" id="1.20.5.3310">
    <property type="match status" value="1"/>
</dbReference>
<keyword evidence="4 9" id="KW-0812">Transmembrane</keyword>
<name>A0A1M4N098_9RHOB</name>
<keyword evidence="2 9" id="KW-0813">Transport</keyword>
<protein>
    <recommendedName>
        <fullName evidence="9">Sec-independent protein translocase protein TatB</fullName>
    </recommendedName>
</protein>
<proteinExistence type="inferred from homology"/>
<dbReference type="NCBIfam" id="TIGR01410">
    <property type="entry name" value="tatB"/>
    <property type="match status" value="1"/>
</dbReference>
<evidence type="ECO:0000256" key="9">
    <source>
        <dbReference type="HAMAP-Rule" id="MF_00237"/>
    </source>
</evidence>
<keyword evidence="7 9" id="KW-0811">Translocation</keyword>
<keyword evidence="3 9" id="KW-1003">Cell membrane</keyword>
<feature type="transmembrane region" description="Helical" evidence="11">
    <location>
        <begin position="6"/>
        <end position="25"/>
    </location>
</feature>
<gene>
    <name evidence="9 12" type="primary">tatB</name>
    <name evidence="12" type="ORF">KARMA_2458</name>
</gene>
<comment type="similarity">
    <text evidence="9">Belongs to the TatB family.</text>
</comment>
<evidence type="ECO:0000256" key="11">
    <source>
        <dbReference type="SAM" id="Phobius"/>
    </source>
</evidence>
<dbReference type="HAMAP" id="MF_00237">
    <property type="entry name" value="TatB"/>
    <property type="match status" value="1"/>
</dbReference>
<dbReference type="AlphaFoldDB" id="A0A1M4N098"/>
<evidence type="ECO:0000256" key="10">
    <source>
        <dbReference type="SAM" id="MobiDB-lite"/>
    </source>
</evidence>
<dbReference type="GO" id="GO:0008320">
    <property type="term" value="F:protein transmembrane transporter activity"/>
    <property type="evidence" value="ECO:0007669"/>
    <property type="project" value="UniProtKB-UniRule"/>
</dbReference>
<evidence type="ECO:0000256" key="7">
    <source>
        <dbReference type="ARBA" id="ARBA00023010"/>
    </source>
</evidence>
<dbReference type="InterPro" id="IPR003369">
    <property type="entry name" value="TatA/B/E"/>
</dbReference>
<feature type="region of interest" description="Disordered" evidence="10">
    <location>
        <begin position="89"/>
        <end position="153"/>
    </location>
</feature>
<comment type="subcellular location">
    <subcellularLocation>
        <location evidence="9">Cell membrane</location>
        <topology evidence="9">Single-pass membrane protein</topology>
    </subcellularLocation>
    <subcellularLocation>
        <location evidence="1">Membrane</location>
        <topology evidence="1">Single-pass membrane protein</topology>
    </subcellularLocation>
</comment>
<dbReference type="Pfam" id="PF02416">
    <property type="entry name" value="TatA_B_E"/>
    <property type="match status" value="1"/>
</dbReference>
<keyword evidence="8 9" id="KW-0472">Membrane</keyword>
<dbReference type="PANTHER" id="PTHR33162">
    <property type="entry name" value="SEC-INDEPENDENT PROTEIN TRANSLOCASE PROTEIN TATA, CHLOROPLASTIC"/>
    <property type="match status" value="1"/>
</dbReference>
<comment type="function">
    <text evidence="9">Part of the twin-arginine translocation (Tat) system that transports large folded proteins containing a characteristic twin-arginine motif in their signal peptide across membranes. Together with TatC, TatB is part of a receptor directly interacting with Tat signal peptides. TatB may form an oligomeric binding site that transiently accommodates folded Tat precursor proteins before their translocation.</text>
</comment>
<evidence type="ECO:0000256" key="8">
    <source>
        <dbReference type="ARBA" id="ARBA00023136"/>
    </source>
</evidence>
<dbReference type="GO" id="GO:0043953">
    <property type="term" value="P:protein transport by the Tat complex"/>
    <property type="evidence" value="ECO:0007669"/>
    <property type="project" value="UniProtKB-UniRule"/>
</dbReference>
<dbReference type="PANTHER" id="PTHR33162:SF1">
    <property type="entry name" value="SEC-INDEPENDENT PROTEIN TRANSLOCASE PROTEIN TATA, CHLOROPLASTIC"/>
    <property type="match status" value="1"/>
</dbReference>
<evidence type="ECO:0000256" key="5">
    <source>
        <dbReference type="ARBA" id="ARBA00022927"/>
    </source>
</evidence>
<evidence type="ECO:0000256" key="3">
    <source>
        <dbReference type="ARBA" id="ARBA00022475"/>
    </source>
</evidence>
<keyword evidence="5 9" id="KW-0653">Protein transport</keyword>
<dbReference type="RefSeq" id="WP_072706882.1">
    <property type="nucleotide sequence ID" value="NZ_FMJB01000055.1"/>
</dbReference>
<keyword evidence="13" id="KW-1185">Reference proteome</keyword>
<accession>A0A1M4N098</accession>
<evidence type="ECO:0000256" key="4">
    <source>
        <dbReference type="ARBA" id="ARBA00022692"/>
    </source>
</evidence>
<feature type="compositionally biased region" description="Low complexity" evidence="10">
    <location>
        <begin position="129"/>
        <end position="139"/>
    </location>
</feature>
<evidence type="ECO:0000256" key="2">
    <source>
        <dbReference type="ARBA" id="ARBA00022448"/>
    </source>
</evidence>
<dbReference type="EMBL" id="FMJB01000055">
    <property type="protein sequence ID" value="SCM68243.1"/>
    <property type="molecule type" value="Genomic_DNA"/>
</dbReference>
<dbReference type="Proteomes" id="UP000184085">
    <property type="component" value="Unassembled WGS sequence"/>
</dbReference>
<evidence type="ECO:0000313" key="12">
    <source>
        <dbReference type="EMBL" id="SCM68243.1"/>
    </source>
</evidence>
<comment type="subunit">
    <text evidence="9">The Tat system comprises two distinct complexes: a TatABC complex, containing multiple copies of TatA, TatB and TatC subunits, and a separate TatA complex, containing only TatA subunits. Substrates initially bind to the TatABC complex, which probably triggers association of the separate TatA complex to form the active translocon.</text>
</comment>
<dbReference type="GO" id="GO:0033281">
    <property type="term" value="C:TAT protein transport complex"/>
    <property type="evidence" value="ECO:0007669"/>
    <property type="project" value="UniProtKB-UniRule"/>
</dbReference>
<organism evidence="12 13">
    <name type="scientific">Donghicola eburneus</name>
    <dbReference type="NCBI Taxonomy" id="393278"/>
    <lineage>
        <taxon>Bacteria</taxon>
        <taxon>Pseudomonadati</taxon>
        <taxon>Pseudomonadota</taxon>
        <taxon>Alphaproteobacteria</taxon>
        <taxon>Rhodobacterales</taxon>
        <taxon>Roseobacteraceae</taxon>
        <taxon>Donghicola</taxon>
    </lineage>
</organism>
<dbReference type="PRINTS" id="PR01506">
    <property type="entry name" value="TATBPROTEIN"/>
</dbReference>
<sequence>MLDLGWSELLLIGIVALIVVGPKDLPVLFRNVGRFVGKAKGMAREFSRAMEQAADDAGVKDAANSFKSAASYKDMGLDSVKDAAKSFTDWNPDAEARGMDEKRADAARKIHDATARKAQTRQDAEAKAAADAASADAPASPAPAPASTSGDRE</sequence>
<keyword evidence="6 9" id="KW-1133">Transmembrane helix</keyword>
<evidence type="ECO:0000256" key="1">
    <source>
        <dbReference type="ARBA" id="ARBA00004167"/>
    </source>
</evidence>
<evidence type="ECO:0000256" key="6">
    <source>
        <dbReference type="ARBA" id="ARBA00022989"/>
    </source>
</evidence>
<dbReference type="InterPro" id="IPR018448">
    <property type="entry name" value="TatB"/>
</dbReference>
<reference evidence="13" key="1">
    <citation type="submission" date="2016-09" db="EMBL/GenBank/DDBJ databases">
        <authorList>
            <person name="Wibberg D."/>
        </authorList>
    </citation>
    <scope>NUCLEOTIDE SEQUENCE [LARGE SCALE GENOMIC DNA]</scope>
</reference>
<evidence type="ECO:0000313" key="13">
    <source>
        <dbReference type="Proteomes" id="UP000184085"/>
    </source>
</evidence>
<feature type="compositionally biased region" description="Basic and acidic residues" evidence="10">
    <location>
        <begin position="94"/>
        <end position="128"/>
    </location>
</feature>